<feature type="coiled-coil region" evidence="1">
    <location>
        <begin position="870"/>
        <end position="897"/>
    </location>
</feature>
<dbReference type="PANTHER" id="PTHR45615:SF80">
    <property type="entry name" value="GRIP DOMAIN-CONTAINING PROTEIN"/>
    <property type="match status" value="1"/>
</dbReference>
<feature type="region of interest" description="Disordered" evidence="2">
    <location>
        <begin position="1"/>
        <end position="31"/>
    </location>
</feature>
<evidence type="ECO:0000313" key="3">
    <source>
        <dbReference type="EMBL" id="VDM42961.1"/>
    </source>
</evidence>
<feature type="compositionally biased region" description="Acidic residues" evidence="2">
    <location>
        <begin position="138"/>
        <end position="167"/>
    </location>
</feature>
<feature type="coiled-coil region" evidence="1">
    <location>
        <begin position="1236"/>
        <end position="1270"/>
    </location>
</feature>
<sequence length="1693" mass="194645">MTSLPTTPHDEVVPAVDPNVASTSASTPPQLLPKKGILKRVSSQGAVTRDVLEEREQLFPLREYRSSPDRFPDRPATRIPKLSLTWSEKNAVAFFGDTTSDENTTENDDPSVPTLMAFPSHSPSNKNYVGAIRQTAILDDEESEDADLREELGMGDDEEDNPSETDDDRSMNSNGGASHIAGKWWFGKSTKFIPHCAKRGCTHMHSNECNAGEEYLTPTQRRTKEIHHLRKQLKMALNQIEDKDMHVAQMRERLSELENVIESSQSLGEIHRLMSRHSDIVQQHEREKETLIEKHEAIGRQNFKVYIRLLQIRVRQLIQEAVDARAEAMKLNMELKDLKSKKEKKKVLSDKSTMTEVIEMTPDVPTPRVHPEPPIMSASFPPSPQAEKTLQQPPIASIPQEILLQLQAYQNEAMAWRTKAAQLEIVLKEQIVKAQQNGELERYRNENEQLKLYVQKHIDGSSPQMVDSGIEANIGMMSPERRSVATECFIPQCMERKTQLINENAQLSEKAEEQMLRINELESDVSLLRNTIDSLEDESKKGFAALEQMSKEIEEKTAEVQAANMAVVRLQSEVATKTKAICYLEERHQVYRNTILDNGLVVSDESTDDWRRGFSDPRYVVNLSKTTQTDLTSEALSHNEKQFHTLHDKLKELEEEFSSKKSNMHDRFREIEQNLVMKTSLVESLSHQLEEADKEAITESARHQKEREAFQTRLLELGRVAERVPLLEFEIERLQQERSLLELKLKSAREEFDAGLEVALAESLKKYQQQSVYWKEKMAIANAQQESLKSQMAAMQQEMDEIRLRSDVEKADMARRLTSSIDHVTQLNKQMNRIMRDAQVDAHPRVVSKYVACRPNARNKMTDIGKGDLFDEVEERLKLCQGELNTTRRQVEVLQQKLIDTAQLQTNGNSKKPAFSPVLLRSSREIQANEIEALPSKANETIDKLNEKVEELEKRNVDLAARMRESEEEKQNMIKMQRQQIAQLVSEFDNVRKELDQEMSRYESERRRLKNRIELLEKVKLDRDRLIERFKRLETTSGEIDPQLLTPRVSIYVADAEGVHRRKVDSESSLEKENALSIKRNLPKIAKCGTGLSYRLRSVFRCISVPHMCNMTATVCDEVNTLRERNSVLARSNAQLTRELMSLRQSIQSSIRRTVSRVSDVASQSINSPSLCSEVSPGLGDLAADLNQVRADLENILVQIDNAASGHERDATVSSEEVDSSSTKSESARCSESRDIEPLRRALKRSRAEREALKEQLDRVTFQLQDACRELDLYKHEPREELIKQSHNPHVPRSRSFVEIGRATIDLDEHLRWKEKAGTMFRELNRVRKEHCICDAERRELRLQLVMMRGELGLAQCQLAELSTRPRRDRGDNVMSQSMAVTMSNGNKARRSAGEKVRSTTRDGTHERRDSTGTFTTALASFWSLNDVASVSEPDLSCRGHSRHDDFINVKLRAAKKLFKKEEEQRRAADEHDDIIKEAAKMQLAILKQENEHLRAELTSPQPCPVQEREKEMNELTKANDSLHKELQAVRSKLDCLRIAADARLFTYEQREADMKVEMSRLLSLVDELKAEKVKRNEEEAVRRAAYEARVSMMRRENELLAKKMDEMEKERQEMYLVMFKKGQQAAEHDIQEMKAIDEMTEDKIVLRFLHDAFYYFMVNKGDSREHLQAIMTMLNFTTQQKEDVYRRRGASH</sequence>
<feature type="coiled-coil region" evidence="1">
    <location>
        <begin position="935"/>
        <end position="1036"/>
    </location>
</feature>
<keyword evidence="1" id="KW-0175">Coiled coil</keyword>
<dbReference type="PANTHER" id="PTHR45615">
    <property type="entry name" value="MYOSIN HEAVY CHAIN, NON-MUSCLE"/>
    <property type="match status" value="1"/>
</dbReference>
<protein>
    <submittedName>
        <fullName evidence="5">Zf-C3H1 domain-containing protein</fullName>
    </submittedName>
</protein>
<feature type="coiled-coil region" evidence="1">
    <location>
        <begin position="497"/>
        <end position="573"/>
    </location>
</feature>
<organism evidence="4 5">
    <name type="scientific">Toxocara canis</name>
    <name type="common">Canine roundworm</name>
    <dbReference type="NCBI Taxonomy" id="6265"/>
    <lineage>
        <taxon>Eukaryota</taxon>
        <taxon>Metazoa</taxon>
        <taxon>Ecdysozoa</taxon>
        <taxon>Nematoda</taxon>
        <taxon>Chromadorea</taxon>
        <taxon>Rhabditida</taxon>
        <taxon>Spirurina</taxon>
        <taxon>Ascaridomorpha</taxon>
        <taxon>Ascaridoidea</taxon>
        <taxon>Toxocaridae</taxon>
        <taxon>Toxocara</taxon>
    </lineage>
</organism>
<dbReference type="WBParaSite" id="TCNE_0001164001-mRNA-1">
    <property type="protein sequence ID" value="TCNE_0001164001-mRNA-1"/>
    <property type="gene ID" value="TCNE_0001164001"/>
</dbReference>
<dbReference type="Proteomes" id="UP000050794">
    <property type="component" value="Unassembled WGS sequence"/>
</dbReference>
<evidence type="ECO:0000256" key="1">
    <source>
        <dbReference type="SAM" id="Coils"/>
    </source>
</evidence>
<feature type="compositionally biased region" description="Basic and acidic residues" evidence="2">
    <location>
        <begin position="1392"/>
        <end position="1411"/>
    </location>
</feature>
<dbReference type="EMBL" id="UYWY01020932">
    <property type="protein sequence ID" value="VDM42961.1"/>
    <property type="molecule type" value="Genomic_DNA"/>
</dbReference>
<evidence type="ECO:0000256" key="2">
    <source>
        <dbReference type="SAM" id="MobiDB-lite"/>
    </source>
</evidence>
<feature type="compositionally biased region" description="Low complexity" evidence="2">
    <location>
        <begin position="1212"/>
        <end position="1225"/>
    </location>
</feature>
<feature type="coiled-coil region" evidence="1">
    <location>
        <begin position="1119"/>
        <end position="1153"/>
    </location>
</feature>
<evidence type="ECO:0000313" key="4">
    <source>
        <dbReference type="Proteomes" id="UP000050794"/>
    </source>
</evidence>
<keyword evidence="4" id="KW-1185">Reference proteome</keyword>
<feature type="compositionally biased region" description="Basic and acidic residues" evidence="2">
    <location>
        <begin position="1226"/>
        <end position="1236"/>
    </location>
</feature>
<name>A0A183UT20_TOXCA</name>
<feature type="coiled-coil region" evidence="1">
    <location>
        <begin position="1452"/>
        <end position="1533"/>
    </location>
</feature>
<feature type="coiled-coil region" evidence="1">
    <location>
        <begin position="778"/>
        <end position="805"/>
    </location>
</feature>
<accession>A0A183UT20</accession>
<evidence type="ECO:0000313" key="5">
    <source>
        <dbReference type="WBParaSite" id="TCNE_0001164001-mRNA-1"/>
    </source>
</evidence>
<proteinExistence type="predicted"/>
<reference evidence="5" key="1">
    <citation type="submission" date="2016-06" db="UniProtKB">
        <authorList>
            <consortium name="WormBaseParasite"/>
        </authorList>
    </citation>
    <scope>IDENTIFICATION</scope>
</reference>
<reference evidence="3 4" key="2">
    <citation type="submission" date="2018-11" db="EMBL/GenBank/DDBJ databases">
        <authorList>
            <consortium name="Pathogen Informatics"/>
        </authorList>
    </citation>
    <scope>NUCLEOTIDE SEQUENCE [LARGE SCALE GENOMIC DNA]</scope>
</reference>
<feature type="coiled-coil region" evidence="1">
    <location>
        <begin position="240"/>
        <end position="348"/>
    </location>
</feature>
<gene>
    <name evidence="3" type="ORF">TCNE_LOCUS11640</name>
</gene>
<feature type="region of interest" description="Disordered" evidence="2">
    <location>
        <begin position="1205"/>
        <end position="1236"/>
    </location>
</feature>
<feature type="region of interest" description="Disordered" evidence="2">
    <location>
        <begin position="137"/>
        <end position="176"/>
    </location>
</feature>
<feature type="compositionally biased region" description="Polar residues" evidence="2">
    <location>
        <begin position="20"/>
        <end position="29"/>
    </location>
</feature>
<feature type="region of interest" description="Disordered" evidence="2">
    <location>
        <begin position="1381"/>
        <end position="1411"/>
    </location>
</feature>
<feature type="coiled-coil region" evidence="1">
    <location>
        <begin position="406"/>
        <end position="453"/>
    </location>
</feature>